<organism evidence="3">
    <name type="scientific">Aureoumbra lagunensis</name>
    <dbReference type="NCBI Taxonomy" id="44058"/>
    <lineage>
        <taxon>Eukaryota</taxon>
        <taxon>Sar</taxon>
        <taxon>Stramenopiles</taxon>
        <taxon>Ochrophyta</taxon>
        <taxon>Pelagophyceae</taxon>
        <taxon>Pelagomonadales</taxon>
        <taxon>Aureoumbra</taxon>
    </lineage>
</organism>
<evidence type="ECO:0000313" key="3">
    <source>
        <dbReference type="EMBL" id="CAE0362318.1"/>
    </source>
</evidence>
<gene>
    <name evidence="3" type="ORF">ALAG00032_LOCUS3059</name>
</gene>
<feature type="coiled-coil region" evidence="1">
    <location>
        <begin position="72"/>
        <end position="182"/>
    </location>
</feature>
<dbReference type="AlphaFoldDB" id="A0A7S3JR55"/>
<dbReference type="Gene3D" id="1.10.287.1490">
    <property type="match status" value="1"/>
</dbReference>
<feature type="region of interest" description="Disordered" evidence="2">
    <location>
        <begin position="276"/>
        <end position="300"/>
    </location>
</feature>
<proteinExistence type="predicted"/>
<name>A0A7S3JR55_9STRA</name>
<keyword evidence="1" id="KW-0175">Coiled coil</keyword>
<protein>
    <submittedName>
        <fullName evidence="3">Uncharacterized protein</fullName>
    </submittedName>
</protein>
<dbReference type="EMBL" id="HBIJ01004319">
    <property type="protein sequence ID" value="CAE0362318.1"/>
    <property type="molecule type" value="Transcribed_RNA"/>
</dbReference>
<feature type="coiled-coil region" evidence="1">
    <location>
        <begin position="5"/>
        <end position="32"/>
    </location>
</feature>
<reference evidence="3" key="1">
    <citation type="submission" date="2021-01" db="EMBL/GenBank/DDBJ databases">
        <authorList>
            <person name="Corre E."/>
            <person name="Pelletier E."/>
            <person name="Niang G."/>
            <person name="Scheremetjew M."/>
            <person name="Finn R."/>
            <person name="Kale V."/>
            <person name="Holt S."/>
            <person name="Cochrane G."/>
            <person name="Meng A."/>
            <person name="Brown T."/>
            <person name="Cohen L."/>
        </authorList>
    </citation>
    <scope>NUCLEOTIDE SEQUENCE</scope>
    <source>
        <strain evidence="3">CCMP1510</strain>
    </source>
</reference>
<evidence type="ECO:0000256" key="2">
    <source>
        <dbReference type="SAM" id="MobiDB-lite"/>
    </source>
</evidence>
<feature type="compositionally biased region" description="Polar residues" evidence="2">
    <location>
        <begin position="276"/>
        <end position="290"/>
    </location>
</feature>
<accession>A0A7S3JR55</accession>
<evidence type="ECO:0000256" key="1">
    <source>
        <dbReference type="SAM" id="Coils"/>
    </source>
</evidence>
<sequence>MQAEIRRLEIREKELEAALASVESALSHAEKKAKHNATSTELSVPPTPEVHRQFELERAAAAEYRRTSTATAATLRSELEAARSRVDDLQALTEQLQSRLNSKKESFVNSQENNESPEIIKSLQAQFQRAQSDARRAAQRALEASQELDDVRAKLKTNQQRLSTLENENAHLTQRLASTVKAIPIDTNIFSKNSQTHHKLKRLISYDNRRASKGLFAAGLTLLDDAGLALAALLRSSPVVRCACLLYLAFLHLYTFALVTAKAAALAFSDDDNTRTVLSPRSATDNSPPASSRLRGRGDS</sequence>